<dbReference type="InterPro" id="IPR043502">
    <property type="entry name" value="DNA/RNA_pol_sf"/>
</dbReference>
<reference evidence="2" key="1">
    <citation type="submission" date="2020-07" db="EMBL/GenBank/DDBJ databases">
        <authorList>
            <person name="Lin J."/>
        </authorList>
    </citation>
    <scope>NUCLEOTIDE SEQUENCE</scope>
</reference>
<protein>
    <recommendedName>
        <fullName evidence="1">Reverse transcriptase domain-containing protein</fullName>
    </recommendedName>
</protein>
<organism evidence="2">
    <name type="scientific">Ananas comosus var. bracteatus</name>
    <name type="common">red pineapple</name>
    <dbReference type="NCBI Taxonomy" id="296719"/>
    <lineage>
        <taxon>Eukaryota</taxon>
        <taxon>Viridiplantae</taxon>
        <taxon>Streptophyta</taxon>
        <taxon>Embryophyta</taxon>
        <taxon>Tracheophyta</taxon>
        <taxon>Spermatophyta</taxon>
        <taxon>Magnoliopsida</taxon>
        <taxon>Liliopsida</taxon>
        <taxon>Poales</taxon>
        <taxon>Bromeliaceae</taxon>
        <taxon>Bromelioideae</taxon>
        <taxon>Ananas</taxon>
    </lineage>
</organism>
<dbReference type="EMBL" id="LR862148">
    <property type="protein sequence ID" value="CAD1830600.1"/>
    <property type="molecule type" value="Genomic_DNA"/>
</dbReference>
<dbReference type="CDD" id="cd01650">
    <property type="entry name" value="RT_nLTR_like"/>
    <property type="match status" value="1"/>
</dbReference>
<dbReference type="AlphaFoldDB" id="A0A6V7PIA8"/>
<dbReference type="PANTHER" id="PTHR19446">
    <property type="entry name" value="REVERSE TRANSCRIPTASES"/>
    <property type="match status" value="1"/>
</dbReference>
<dbReference type="PROSITE" id="PS50878">
    <property type="entry name" value="RT_POL"/>
    <property type="match status" value="1"/>
</dbReference>
<name>A0A6V7PIA8_ANACO</name>
<dbReference type="Pfam" id="PF00078">
    <property type="entry name" value="RVT_1"/>
    <property type="match status" value="1"/>
</dbReference>
<sequence length="322" mass="35855">MIFYQRFWNLLKDDIMGVFNSFYYSTTNFDRVNSGWLCLIPKKIEANVALSANDFCPISLVHSVAKLISKVLASRLQLLLGGLINPHQAAFIKGRHITDNFLCAHILIHHLHTNKHRAALLKIDFERAFDRVNWSFLLDLLHAGGFGLRWNSWILTLLQTASTSVILNGTPGKFFSCKRGLRQGDPLSPLLFILCVDVLFRLLQIATTARLVPDLGIGNARLHTLQFADDLIIFFDGSSRSDAIIKLILDDFAGCSGLSINYSKSSVTPINVPVPQAASLAISLGCTVKDFPLTYLGLPLSPKRLRRADFMLLIEKLGFQSG</sequence>
<proteinExistence type="predicted"/>
<feature type="domain" description="Reverse transcriptase" evidence="1">
    <location>
        <begin position="21"/>
        <end position="300"/>
    </location>
</feature>
<dbReference type="InterPro" id="IPR000477">
    <property type="entry name" value="RT_dom"/>
</dbReference>
<accession>A0A6V7PIA8</accession>
<dbReference type="SUPFAM" id="SSF56672">
    <property type="entry name" value="DNA/RNA polymerases"/>
    <property type="match status" value="1"/>
</dbReference>
<gene>
    <name evidence="2" type="ORF">CB5_LOCUS13811</name>
</gene>
<evidence type="ECO:0000259" key="1">
    <source>
        <dbReference type="PROSITE" id="PS50878"/>
    </source>
</evidence>
<evidence type="ECO:0000313" key="2">
    <source>
        <dbReference type="EMBL" id="CAD1830600.1"/>
    </source>
</evidence>